<dbReference type="AlphaFoldDB" id="A0A431TW20"/>
<name>A0A431TW20_9BACT</name>
<gene>
    <name evidence="2" type="ORF">EJV47_24215</name>
</gene>
<dbReference type="RefSeq" id="WP_126695797.1">
    <property type="nucleotide sequence ID" value="NZ_RXOF01000019.1"/>
</dbReference>
<dbReference type="EMBL" id="RXOF01000019">
    <property type="protein sequence ID" value="RTQ45600.1"/>
    <property type="molecule type" value="Genomic_DNA"/>
</dbReference>
<accession>A0A431TW20</accession>
<dbReference type="SUPFAM" id="SSF160631">
    <property type="entry name" value="SMI1/KNR4-like"/>
    <property type="match status" value="1"/>
</dbReference>
<evidence type="ECO:0000313" key="3">
    <source>
        <dbReference type="Proteomes" id="UP000282184"/>
    </source>
</evidence>
<proteinExistence type="predicted"/>
<sequence length="152" mass="16336">MTIAECLPQLLSDPNYQLLPPAAEAALQQLEQAAAAPLPGQLRDLYRLSNGIAEYMDLGAGVELVGYLVLPAEEAAGENRAVRLHPQSPTEATLLIFAHAYTDGGRFGFRVADLPAAQSAVYCWFPLEDELELVANSLPEFLLGWAGGQISI</sequence>
<reference evidence="2 3" key="1">
    <citation type="submission" date="2018-12" db="EMBL/GenBank/DDBJ databases">
        <title>Hymenobacter gummosus sp. nov., isolated from a spring.</title>
        <authorList>
            <person name="Nie L."/>
        </authorList>
    </citation>
    <scope>NUCLEOTIDE SEQUENCE [LARGE SCALE GENOMIC DNA]</scope>
    <source>
        <strain evidence="2 3">KCTC 52166</strain>
    </source>
</reference>
<comment type="caution">
    <text evidence="2">The sequence shown here is derived from an EMBL/GenBank/DDBJ whole genome shotgun (WGS) entry which is preliminary data.</text>
</comment>
<evidence type="ECO:0000313" key="2">
    <source>
        <dbReference type="EMBL" id="RTQ45600.1"/>
    </source>
</evidence>
<dbReference type="Proteomes" id="UP000282184">
    <property type="component" value="Unassembled WGS sequence"/>
</dbReference>
<dbReference type="Gene3D" id="3.40.1580.10">
    <property type="entry name" value="SMI1/KNR4-like"/>
    <property type="match status" value="1"/>
</dbReference>
<dbReference type="Pfam" id="PF09346">
    <property type="entry name" value="SMI1_KNR4"/>
    <property type="match status" value="1"/>
</dbReference>
<protein>
    <submittedName>
        <fullName evidence="2">SMI1/KNR4 family protein</fullName>
    </submittedName>
</protein>
<evidence type="ECO:0000259" key="1">
    <source>
        <dbReference type="Pfam" id="PF09346"/>
    </source>
</evidence>
<keyword evidence="3" id="KW-1185">Reference proteome</keyword>
<organism evidence="2 3">
    <name type="scientific">Hymenobacter gummosus</name>
    <dbReference type="NCBI Taxonomy" id="1776032"/>
    <lineage>
        <taxon>Bacteria</taxon>
        <taxon>Pseudomonadati</taxon>
        <taxon>Bacteroidota</taxon>
        <taxon>Cytophagia</taxon>
        <taxon>Cytophagales</taxon>
        <taxon>Hymenobacteraceae</taxon>
        <taxon>Hymenobacter</taxon>
    </lineage>
</organism>
<dbReference type="InterPro" id="IPR018958">
    <property type="entry name" value="Knr4/Smi1-like_dom"/>
</dbReference>
<dbReference type="InterPro" id="IPR037883">
    <property type="entry name" value="Knr4/Smi1-like_sf"/>
</dbReference>
<feature type="domain" description="Knr4/Smi1-like" evidence="1">
    <location>
        <begin position="21"/>
        <end position="143"/>
    </location>
</feature>